<organism evidence="1 2">
    <name type="scientific">Sulfuriferula multivorans</name>
    <dbReference type="NCBI Taxonomy" id="1559896"/>
    <lineage>
        <taxon>Bacteria</taxon>
        <taxon>Pseudomonadati</taxon>
        <taxon>Pseudomonadota</taxon>
        <taxon>Betaproteobacteria</taxon>
        <taxon>Nitrosomonadales</taxon>
        <taxon>Sulfuricellaceae</taxon>
        <taxon>Sulfuriferula</taxon>
    </lineage>
</organism>
<comment type="caution">
    <text evidence="1">The sequence shown here is derived from an EMBL/GenBank/DDBJ whole genome shotgun (WGS) entry which is preliminary data.</text>
</comment>
<sequence length="55" mass="5909">MLTDGDFVSGGLHRLSHVRPGKLFTANALLFATKAGVIMVDKLDETQNDVVALQP</sequence>
<dbReference type="RefSeq" id="WP_189836357.1">
    <property type="nucleotide sequence ID" value="NZ_BGOW01000016.1"/>
</dbReference>
<proteinExistence type="predicted"/>
<protein>
    <submittedName>
        <fullName evidence="1">Uncharacterized protein</fullName>
    </submittedName>
</protein>
<evidence type="ECO:0000313" key="2">
    <source>
        <dbReference type="Proteomes" id="UP000286806"/>
    </source>
</evidence>
<reference evidence="1 2" key="1">
    <citation type="journal article" date="2019" name="Front. Microbiol.">
        <title>Genomes of Neutrophilic Sulfur-Oxidizing Chemolithoautotrophs Representing 9 Proteobacterial Species From 8 Genera.</title>
        <authorList>
            <person name="Watanabe T."/>
            <person name="Kojima H."/>
            <person name="Umezawa K."/>
            <person name="Hori C."/>
            <person name="Takasuka T.E."/>
            <person name="Kato Y."/>
            <person name="Fukui M."/>
        </authorList>
    </citation>
    <scope>NUCLEOTIDE SEQUENCE [LARGE SCALE GENOMIC DNA]</scope>
    <source>
        <strain evidence="1 2">TTN</strain>
    </source>
</reference>
<dbReference type="EMBL" id="BGOW01000016">
    <property type="protein sequence ID" value="GBL46119.1"/>
    <property type="molecule type" value="Genomic_DNA"/>
</dbReference>
<name>A0A401JER6_9PROT</name>
<evidence type="ECO:0000313" key="1">
    <source>
        <dbReference type="EMBL" id="GBL46119.1"/>
    </source>
</evidence>
<dbReference type="AlphaFoldDB" id="A0A401JER6"/>
<gene>
    <name evidence="1" type="ORF">SFMTTN_1931</name>
</gene>
<dbReference type="Proteomes" id="UP000286806">
    <property type="component" value="Unassembled WGS sequence"/>
</dbReference>
<accession>A0A401JER6</accession>
<keyword evidence="2" id="KW-1185">Reference proteome</keyword>